<dbReference type="Proteomes" id="UP001054857">
    <property type="component" value="Unassembled WGS sequence"/>
</dbReference>
<feature type="non-terminal residue" evidence="2">
    <location>
        <position position="108"/>
    </location>
</feature>
<evidence type="ECO:0000313" key="2">
    <source>
        <dbReference type="EMBL" id="GFR44500.1"/>
    </source>
</evidence>
<comment type="caution">
    <text evidence="2">The sequence shown here is derived from an EMBL/GenBank/DDBJ whole genome shotgun (WGS) entry which is preliminary data.</text>
</comment>
<accession>A0AAD3DMB7</accession>
<feature type="compositionally biased region" description="Gly residues" evidence="1">
    <location>
        <begin position="88"/>
        <end position="102"/>
    </location>
</feature>
<evidence type="ECO:0000313" key="3">
    <source>
        <dbReference type="Proteomes" id="UP001054857"/>
    </source>
</evidence>
<organism evidence="2 3">
    <name type="scientific">Astrephomene gubernaculifera</name>
    <dbReference type="NCBI Taxonomy" id="47775"/>
    <lineage>
        <taxon>Eukaryota</taxon>
        <taxon>Viridiplantae</taxon>
        <taxon>Chlorophyta</taxon>
        <taxon>core chlorophytes</taxon>
        <taxon>Chlorophyceae</taxon>
        <taxon>CS clade</taxon>
        <taxon>Chlamydomonadales</taxon>
        <taxon>Astrephomenaceae</taxon>
        <taxon>Astrephomene</taxon>
    </lineage>
</organism>
<dbReference type="AlphaFoldDB" id="A0AAD3DMB7"/>
<gene>
    <name evidence="2" type="ORF">Agub_g5763</name>
</gene>
<evidence type="ECO:0000256" key="1">
    <source>
        <dbReference type="SAM" id="MobiDB-lite"/>
    </source>
</evidence>
<name>A0AAD3DMB7_9CHLO</name>
<feature type="non-terminal residue" evidence="2">
    <location>
        <position position="1"/>
    </location>
</feature>
<proteinExistence type="predicted"/>
<feature type="region of interest" description="Disordered" evidence="1">
    <location>
        <begin position="87"/>
        <end position="108"/>
    </location>
</feature>
<protein>
    <submittedName>
        <fullName evidence="2">Uncharacterized protein</fullName>
    </submittedName>
</protein>
<reference evidence="2 3" key="1">
    <citation type="journal article" date="2021" name="Sci. Rep.">
        <title>Genome sequencing of the multicellular alga Astrephomene provides insights into convergent evolution of germ-soma differentiation.</title>
        <authorList>
            <person name="Yamashita S."/>
            <person name="Yamamoto K."/>
            <person name="Matsuzaki R."/>
            <person name="Suzuki S."/>
            <person name="Yamaguchi H."/>
            <person name="Hirooka S."/>
            <person name="Minakuchi Y."/>
            <person name="Miyagishima S."/>
            <person name="Kawachi M."/>
            <person name="Toyoda A."/>
            <person name="Nozaki H."/>
        </authorList>
    </citation>
    <scope>NUCLEOTIDE SEQUENCE [LARGE SCALE GENOMIC DNA]</scope>
    <source>
        <strain evidence="2 3">NIES-4017</strain>
    </source>
</reference>
<keyword evidence="3" id="KW-1185">Reference proteome</keyword>
<dbReference type="EMBL" id="BMAR01000008">
    <property type="protein sequence ID" value="GFR44500.1"/>
    <property type="molecule type" value="Genomic_DNA"/>
</dbReference>
<sequence length="108" mass="11408">VRRELRRRAAAAGLEGPGGSDDPEWALEEEVQEVGERLDWWDLAVSLGAVRRLGATCQAVLGPRHWATNRCRYTVLELCTAALNRTTGAGGSSRGGGAGSVFGGSIVD</sequence>